<dbReference type="Gene3D" id="3.40.50.12170">
    <property type="entry name" value="Uncharacterised protein PF07075, DUF1343"/>
    <property type="match status" value="1"/>
</dbReference>
<evidence type="ECO:0000256" key="1">
    <source>
        <dbReference type="SAM" id="Phobius"/>
    </source>
</evidence>
<dbReference type="Proteomes" id="UP000238430">
    <property type="component" value="Unassembled WGS sequence"/>
</dbReference>
<feature type="transmembrane region" description="Helical" evidence="1">
    <location>
        <begin position="6"/>
        <end position="27"/>
    </location>
</feature>
<keyword evidence="5" id="KW-1185">Reference proteome</keyword>
<accession>A0A2T1NBV0</accession>
<evidence type="ECO:0000259" key="3">
    <source>
        <dbReference type="Pfam" id="PF20732"/>
    </source>
</evidence>
<dbReference type="PANTHER" id="PTHR42915">
    <property type="entry name" value="HYPOTHETICAL 460 KDA PROTEIN IN FEUA-SIGW INTERGENIC REGION [PRECURSOR]"/>
    <property type="match status" value="1"/>
</dbReference>
<dbReference type="InterPro" id="IPR008302">
    <property type="entry name" value="NamZ"/>
</dbReference>
<dbReference type="PIRSF" id="PIRSF016719">
    <property type="entry name" value="UCP016719"/>
    <property type="match status" value="1"/>
</dbReference>
<protein>
    <submittedName>
        <fullName evidence="4">DUF1343 domain-containing protein</fullName>
    </submittedName>
</protein>
<dbReference type="GO" id="GO:0033922">
    <property type="term" value="F:peptidoglycan beta-N-acetylmuramidase activity"/>
    <property type="evidence" value="ECO:0007669"/>
    <property type="project" value="InterPro"/>
</dbReference>
<name>A0A2T1NBV0_9FLAO</name>
<feature type="domain" description="Peptidoglycan beta-N-acetylmuramidase NamZ C-terminal" evidence="3">
    <location>
        <begin position="325"/>
        <end position="462"/>
    </location>
</feature>
<evidence type="ECO:0000313" key="5">
    <source>
        <dbReference type="Proteomes" id="UP000238430"/>
    </source>
</evidence>
<proteinExistence type="predicted"/>
<keyword evidence="1" id="KW-1133">Transmembrane helix</keyword>
<gene>
    <name evidence="4" type="ORF">C7H61_08735</name>
</gene>
<comment type="caution">
    <text evidence="4">The sequence shown here is derived from an EMBL/GenBank/DDBJ whole genome shotgun (WGS) entry which is preliminary data.</text>
</comment>
<keyword evidence="1" id="KW-0812">Transmembrane</keyword>
<dbReference type="PANTHER" id="PTHR42915:SF1">
    <property type="entry name" value="PEPTIDOGLYCAN BETA-N-ACETYLMURAMIDASE NAMZ"/>
    <property type="match status" value="1"/>
</dbReference>
<reference evidence="4 5" key="1">
    <citation type="submission" date="2018-03" db="EMBL/GenBank/DDBJ databases">
        <title>Mesoflavibacter sp. HG37 and Mesoflavibacter sp. HG96 sp.nov., two marine bacteria isolated from seawater of Western Pacific Ocean.</title>
        <authorList>
            <person name="Cheng H."/>
            <person name="Wu Y.-H."/>
            <person name="Guo L.-L."/>
            <person name="Xu X.-W."/>
        </authorList>
    </citation>
    <scope>NUCLEOTIDE SEQUENCE [LARGE SCALE GENOMIC DNA]</scope>
    <source>
        <strain evidence="4 5">KCTC 42117</strain>
    </source>
</reference>
<dbReference type="Gene3D" id="3.90.1150.140">
    <property type="match status" value="1"/>
</dbReference>
<dbReference type="InterPro" id="IPR048502">
    <property type="entry name" value="NamZ_N"/>
</dbReference>
<dbReference type="AlphaFoldDB" id="A0A2T1NBV0"/>
<evidence type="ECO:0000313" key="4">
    <source>
        <dbReference type="EMBL" id="PSG89880.1"/>
    </source>
</evidence>
<dbReference type="Pfam" id="PF20732">
    <property type="entry name" value="NamZ_C"/>
    <property type="match status" value="1"/>
</dbReference>
<keyword evidence="1" id="KW-0472">Membrane</keyword>
<organism evidence="4 5">
    <name type="scientific">Mesoflavibacter zeaxanthinifaciens subsp. sabulilitoris</name>
    <dbReference type="NCBI Taxonomy" id="1520893"/>
    <lineage>
        <taxon>Bacteria</taxon>
        <taxon>Pseudomonadati</taxon>
        <taxon>Bacteroidota</taxon>
        <taxon>Flavobacteriia</taxon>
        <taxon>Flavobacteriales</taxon>
        <taxon>Flavobacteriaceae</taxon>
        <taxon>Mesoflavibacter</taxon>
    </lineage>
</organism>
<sequence>MAKIPIFIIGAEILLLYALLSIMRLAIKNSRFNMIFSFNWCKNTVLLFVLTLFACGNQTKKSLTHTEKTVIKTEADTTTETSKPLVLGVNRTKLYLPLLKGKRVGIVANQTSEITFLQRAVVDESTMGSKKVTQHLVDYLKDYMSVNVTTVFAPEHGFRGQADAGEVVKDGIDTKTGLPIISLYGNNKKPTANQLKDIDVIVFDIQDVGARFYTYISTLHYVMEACAENNIKVIVLDRPNPNGHYVDGPILDPEYKSFVGMHPVAIVHGLTIGEYAKMVNGEGWLKNNITCDLTVIPMDNYARDLEYDLPVKPSPNLPNAKAINLYPSLCFFEGTNVSAGRGTDMQFQIYGSPDLPKTDFTFTPKSNDGAKYPKHENKVCNGYDLRDLKRLDKIDLSFIINAYNATKNKESFFLKNNFIAKLAGTNKLQKQIKAGWTEDKIKATWQSGLEDYLIKRKPYLIYN</sequence>
<dbReference type="OrthoDB" id="9801061at2"/>
<dbReference type="InterPro" id="IPR048503">
    <property type="entry name" value="NamZ_C"/>
</dbReference>
<evidence type="ECO:0000259" key="2">
    <source>
        <dbReference type="Pfam" id="PF07075"/>
    </source>
</evidence>
<feature type="domain" description="Peptidoglycan beta-N-acetylmuramidase NamZ N-terminal" evidence="2">
    <location>
        <begin position="122"/>
        <end position="320"/>
    </location>
</feature>
<dbReference type="Pfam" id="PF07075">
    <property type="entry name" value="NamZ_N"/>
    <property type="match status" value="1"/>
</dbReference>
<dbReference type="EMBL" id="PXOT01000023">
    <property type="protein sequence ID" value="PSG89880.1"/>
    <property type="molecule type" value="Genomic_DNA"/>
</dbReference>